<evidence type="ECO:0000256" key="11">
    <source>
        <dbReference type="ARBA" id="ARBA00023004"/>
    </source>
</evidence>
<dbReference type="InterPro" id="IPR036396">
    <property type="entry name" value="Cyt_P450_sf"/>
</dbReference>
<evidence type="ECO:0000313" key="16">
    <source>
        <dbReference type="EMBL" id="JAV13513.1"/>
    </source>
</evidence>
<dbReference type="CDD" id="cd11056">
    <property type="entry name" value="CYP6-like"/>
    <property type="match status" value="1"/>
</dbReference>
<keyword evidence="9" id="KW-0492">Microsome</keyword>
<comment type="subcellular location">
    <subcellularLocation>
        <location evidence="4">Endoplasmic reticulum membrane</location>
        <topology evidence="4">Peripheral membrane protein</topology>
    </subcellularLocation>
    <subcellularLocation>
        <location evidence="3">Microsome membrane</location>
        <topology evidence="3">Peripheral membrane protein</topology>
    </subcellularLocation>
</comment>
<reference evidence="16" key="1">
    <citation type="submission" date="2016-12" db="EMBL/GenBank/DDBJ databases">
        <title>An insight into the sialome and mialome of the sand fly, Nyssomyia neivai.</title>
        <authorList>
            <person name="Sebastian V."/>
            <person name="Goulart T.M."/>
            <person name="Oliveira W."/>
            <person name="Calvo E."/>
            <person name="Oliveira L.F."/>
            <person name="Pinto M.C."/>
            <person name="Rosselino A.M."/>
            <person name="Ribeiro J.M."/>
        </authorList>
    </citation>
    <scope>NUCLEOTIDE SEQUENCE</scope>
</reference>
<keyword evidence="6 14" id="KW-0349">Heme</keyword>
<dbReference type="GO" id="GO:0005506">
    <property type="term" value="F:iron ion binding"/>
    <property type="evidence" value="ECO:0007669"/>
    <property type="project" value="InterPro"/>
</dbReference>
<protein>
    <submittedName>
        <fullName evidence="16">Putative cytochrome</fullName>
    </submittedName>
</protein>
<dbReference type="InterPro" id="IPR001128">
    <property type="entry name" value="Cyt_P450"/>
</dbReference>
<dbReference type="InterPro" id="IPR002403">
    <property type="entry name" value="Cyt_P450_E_grp-IV"/>
</dbReference>
<keyword evidence="12 15" id="KW-0503">Monooxygenase</keyword>
<proteinExistence type="inferred from homology"/>
<feature type="binding site" description="axial binding residue" evidence="14">
    <location>
        <position position="442"/>
    </location>
    <ligand>
        <name>heme</name>
        <dbReference type="ChEBI" id="CHEBI:30413"/>
    </ligand>
    <ligandPart>
        <name>Fe</name>
        <dbReference type="ChEBI" id="CHEBI:18248"/>
    </ligandPart>
</feature>
<evidence type="ECO:0000256" key="3">
    <source>
        <dbReference type="ARBA" id="ARBA00004174"/>
    </source>
</evidence>
<accession>A0A1L8E458</accession>
<keyword evidence="10 15" id="KW-0560">Oxidoreductase</keyword>
<organism evidence="16">
    <name type="scientific">Nyssomyia neivai</name>
    <dbReference type="NCBI Taxonomy" id="330878"/>
    <lineage>
        <taxon>Eukaryota</taxon>
        <taxon>Metazoa</taxon>
        <taxon>Ecdysozoa</taxon>
        <taxon>Arthropoda</taxon>
        <taxon>Hexapoda</taxon>
        <taxon>Insecta</taxon>
        <taxon>Pterygota</taxon>
        <taxon>Neoptera</taxon>
        <taxon>Endopterygota</taxon>
        <taxon>Diptera</taxon>
        <taxon>Nematocera</taxon>
        <taxon>Psychodoidea</taxon>
        <taxon>Psychodidae</taxon>
        <taxon>Nyssomyia</taxon>
    </lineage>
</organism>
<dbReference type="Pfam" id="PF00067">
    <property type="entry name" value="p450"/>
    <property type="match status" value="1"/>
</dbReference>
<dbReference type="GO" id="GO:0005789">
    <property type="term" value="C:endoplasmic reticulum membrane"/>
    <property type="evidence" value="ECO:0007669"/>
    <property type="project" value="UniProtKB-SubCell"/>
</dbReference>
<name>A0A1L8E458_9DIPT</name>
<comment type="function">
    <text evidence="2">May be involved in the metabolism of insect hormones and in the breakdown of synthetic insecticides.</text>
</comment>
<keyword evidence="8" id="KW-0256">Endoplasmic reticulum</keyword>
<evidence type="ECO:0000256" key="7">
    <source>
        <dbReference type="ARBA" id="ARBA00022723"/>
    </source>
</evidence>
<dbReference type="AlphaFoldDB" id="A0A1L8E458"/>
<evidence type="ECO:0000256" key="1">
    <source>
        <dbReference type="ARBA" id="ARBA00001971"/>
    </source>
</evidence>
<evidence type="ECO:0000256" key="14">
    <source>
        <dbReference type="PIRSR" id="PIRSR602403-1"/>
    </source>
</evidence>
<keyword evidence="13" id="KW-0472">Membrane</keyword>
<evidence type="ECO:0000256" key="8">
    <source>
        <dbReference type="ARBA" id="ARBA00022824"/>
    </source>
</evidence>
<dbReference type="PANTHER" id="PTHR24292">
    <property type="entry name" value="CYTOCHROME P450"/>
    <property type="match status" value="1"/>
</dbReference>
<dbReference type="PROSITE" id="PS00086">
    <property type="entry name" value="CYTOCHROME_P450"/>
    <property type="match status" value="1"/>
</dbReference>
<comment type="cofactor">
    <cofactor evidence="1 14">
        <name>heme</name>
        <dbReference type="ChEBI" id="CHEBI:30413"/>
    </cofactor>
</comment>
<dbReference type="GO" id="GO:0004497">
    <property type="term" value="F:monooxygenase activity"/>
    <property type="evidence" value="ECO:0007669"/>
    <property type="project" value="UniProtKB-KW"/>
</dbReference>
<evidence type="ECO:0000256" key="4">
    <source>
        <dbReference type="ARBA" id="ARBA00004406"/>
    </source>
</evidence>
<evidence type="ECO:0000256" key="5">
    <source>
        <dbReference type="ARBA" id="ARBA00010617"/>
    </source>
</evidence>
<evidence type="ECO:0000256" key="6">
    <source>
        <dbReference type="ARBA" id="ARBA00022617"/>
    </source>
</evidence>
<dbReference type="InterPro" id="IPR017972">
    <property type="entry name" value="Cyt_P450_CS"/>
</dbReference>
<dbReference type="PANTHER" id="PTHR24292:SF84">
    <property type="entry name" value="CYTOCHROME P450 28A5-RELATED"/>
    <property type="match status" value="1"/>
</dbReference>
<evidence type="ECO:0000256" key="10">
    <source>
        <dbReference type="ARBA" id="ARBA00023002"/>
    </source>
</evidence>
<sequence length="498" mass="58341">MLFVLGIIVGIVCVLLVIWRWNYNFWTNKGIDGPKPSLLLGNFPNYFEKNFIYDLDDIYRKYRSCPFVGIYALRTPRIFVTDPEFSKKIMTTNFRQFHNNEVVDMINMKSDPIVGRNPFWMPHEEWKTMRQEIAPAFSNIRVKSQYPIIQSSCQRMIQYLKKRIESKGSTIPVSDVTRRYTNENLMNSIFGLEAHAFEKENPSSLQFFIDCLSEFDKNNKFFLCGFIWPFFKRFYKYRLLKPSVRQFLEDMLKHGMAFRKENQGNRDDFLAYLMQLQEKKGSSTDEMVAHALTFILDGYETSAIVMDWLFYELARNTRVQEKLRGIIEDEMKKSGGTFTFETLSDLPYLDQVLNETLRLNPPILFFMKQCNESIEVPFDNGKNVKTYPKDVTAIMSMYSLGRDPILYENPNIFYPERFDDGAIKDYKDKGGFVPFGDGPRICLGMRFAIAQIKAALVDIMLNFTLTLSPGMPQEMKVQRSFFNVPEKDICVDFHPLEK</sequence>
<dbReference type="GO" id="GO:0020037">
    <property type="term" value="F:heme binding"/>
    <property type="evidence" value="ECO:0007669"/>
    <property type="project" value="InterPro"/>
</dbReference>
<comment type="similarity">
    <text evidence="5 15">Belongs to the cytochrome P450 family.</text>
</comment>
<evidence type="ECO:0000256" key="15">
    <source>
        <dbReference type="RuleBase" id="RU000461"/>
    </source>
</evidence>
<evidence type="ECO:0000256" key="9">
    <source>
        <dbReference type="ARBA" id="ARBA00022848"/>
    </source>
</evidence>
<keyword evidence="7 14" id="KW-0479">Metal-binding</keyword>
<dbReference type="Gene3D" id="1.10.630.10">
    <property type="entry name" value="Cytochrome P450"/>
    <property type="match status" value="1"/>
</dbReference>
<dbReference type="SUPFAM" id="SSF48264">
    <property type="entry name" value="Cytochrome P450"/>
    <property type="match status" value="1"/>
</dbReference>
<dbReference type="GO" id="GO:0016705">
    <property type="term" value="F:oxidoreductase activity, acting on paired donors, with incorporation or reduction of molecular oxygen"/>
    <property type="evidence" value="ECO:0007669"/>
    <property type="project" value="InterPro"/>
</dbReference>
<keyword evidence="11 14" id="KW-0408">Iron</keyword>
<dbReference type="FunFam" id="1.10.630.10:FF:000182">
    <property type="entry name" value="Cytochrome P450 3A4"/>
    <property type="match status" value="1"/>
</dbReference>
<evidence type="ECO:0000256" key="2">
    <source>
        <dbReference type="ARBA" id="ARBA00003690"/>
    </source>
</evidence>
<dbReference type="PRINTS" id="PR00465">
    <property type="entry name" value="EP450IV"/>
</dbReference>
<dbReference type="InterPro" id="IPR050476">
    <property type="entry name" value="Insect_CytP450_Detox"/>
</dbReference>
<dbReference type="PRINTS" id="PR00385">
    <property type="entry name" value="P450"/>
</dbReference>
<evidence type="ECO:0000256" key="13">
    <source>
        <dbReference type="ARBA" id="ARBA00023136"/>
    </source>
</evidence>
<evidence type="ECO:0000256" key="12">
    <source>
        <dbReference type="ARBA" id="ARBA00023033"/>
    </source>
</evidence>
<dbReference type="EMBL" id="GFDF01000571">
    <property type="protein sequence ID" value="JAV13513.1"/>
    <property type="molecule type" value="Transcribed_RNA"/>
</dbReference>